<comment type="caution">
    <text evidence="3">The sequence shown here is derived from an EMBL/GenBank/DDBJ whole genome shotgun (WGS) entry which is preliminary data.</text>
</comment>
<dbReference type="Proteomes" id="UP000540656">
    <property type="component" value="Unassembled WGS sequence"/>
</dbReference>
<dbReference type="InterPro" id="IPR025442">
    <property type="entry name" value="DUF4185"/>
</dbReference>
<keyword evidence="1" id="KW-1133">Transmembrane helix</keyword>
<sequence length="734" mass="78664">MTPKVRATTRDRAVTLARVVSRPVAVLCLLVLLVQVALMVWLARSSAIGQPDDVPVGIVTAPVIGKVLADEASALPDGAFEAYVLEASEARSEVRDGSLVAAVEVELSGTRDTVLLNRANDSTLNEAVLQRIRALERSRGRSVAVEYVDTSHGSPRAADRLVLAANALGFLFVVIVSMTLGPVTRTLRRGLLRHAALAGVAVLGAGILVWLPGIGLGRLEMNAVLIVALAVWVTGGVTLALEALAGLPGLALAVVLFFLEAIPLLMGTDVRLFPEPWPTLVPLLPLGAMREALAGVVIFDGAGLEARPLLTLVAWLVIVWLVSLTARGVRRQFGIDPADMAAGTSRRTRIRWRLRVAVVVVPSALLLVGMTLSLPRTAIADVAEIPSRASETDCVPTGEVEDLGDINRLAGKLRASDNFQGGDVGASVKLQDGRSLFVFGDTLRAPDHQGQRFVRNSMLVLGSGCLQMVEPVDHGAIIPDRDVKVGYWPMSIGREERPGYDLVAISAQRVRTTGAGSFDFENLGPAIAVFVVPRGGTPQLVDRRDIGPDDADASDPTWGAASAVHDGWAYLYGTAHPAQDMVFGFSLSVARVRPDDILDRSRWRFWDGKSWVRSESAAQELIPARGGVSQTLSVFEQDGTWYALSKRDEFLGTDLTVWTAPSPTGPFTAHGALAQLPSDTVKGALRYMPLAHPGLLPEDGTMVVSYSQNRTDLAAVIEDPLLYRPRFLRVDLPD</sequence>
<keyword evidence="1" id="KW-0472">Membrane</keyword>
<keyword evidence="4" id="KW-1185">Reference proteome</keyword>
<feature type="domain" description="DUF4185" evidence="2">
    <location>
        <begin position="560"/>
        <end position="708"/>
    </location>
</feature>
<reference evidence="3 4" key="1">
    <citation type="submission" date="2020-07" db="EMBL/GenBank/DDBJ databases">
        <title>Sequencing the genomes of 1000 actinobacteria strains.</title>
        <authorList>
            <person name="Klenk H.-P."/>
        </authorList>
    </citation>
    <scope>NUCLEOTIDE SEQUENCE [LARGE SCALE GENOMIC DNA]</scope>
    <source>
        <strain evidence="3 4">DSM 23819</strain>
    </source>
</reference>
<feature type="transmembrane region" description="Helical" evidence="1">
    <location>
        <begin position="354"/>
        <end position="374"/>
    </location>
</feature>
<evidence type="ECO:0000313" key="4">
    <source>
        <dbReference type="Proteomes" id="UP000540656"/>
    </source>
</evidence>
<gene>
    <name evidence="3" type="ORF">BJ980_001154</name>
</gene>
<dbReference type="RefSeq" id="WP_179501410.1">
    <property type="nucleotide sequence ID" value="NZ_JACCAA010000001.1"/>
</dbReference>
<dbReference type="EMBL" id="JACCAA010000001">
    <property type="protein sequence ID" value="NYG58231.1"/>
    <property type="molecule type" value="Genomic_DNA"/>
</dbReference>
<protein>
    <recommendedName>
        <fullName evidence="2">DUF4185 domain-containing protein</fullName>
    </recommendedName>
</protein>
<evidence type="ECO:0000313" key="3">
    <source>
        <dbReference type="EMBL" id="NYG58231.1"/>
    </source>
</evidence>
<dbReference type="AlphaFoldDB" id="A0A7Y9RZB0"/>
<evidence type="ECO:0000259" key="2">
    <source>
        <dbReference type="Pfam" id="PF13810"/>
    </source>
</evidence>
<keyword evidence="1" id="KW-0812">Transmembrane</keyword>
<feature type="transmembrane region" description="Helical" evidence="1">
    <location>
        <begin position="308"/>
        <end position="326"/>
    </location>
</feature>
<dbReference type="Pfam" id="PF13810">
    <property type="entry name" value="DUF4185"/>
    <property type="match status" value="1"/>
</dbReference>
<feature type="transmembrane region" description="Helical" evidence="1">
    <location>
        <begin position="192"/>
        <end position="211"/>
    </location>
</feature>
<feature type="transmembrane region" description="Helical" evidence="1">
    <location>
        <begin position="223"/>
        <end position="241"/>
    </location>
</feature>
<evidence type="ECO:0000256" key="1">
    <source>
        <dbReference type="SAM" id="Phobius"/>
    </source>
</evidence>
<name>A0A7Y9RZB0_9ACTN</name>
<accession>A0A7Y9RZB0</accession>
<organism evidence="3 4">
    <name type="scientific">Nocardioides daedukensis</name>
    <dbReference type="NCBI Taxonomy" id="634462"/>
    <lineage>
        <taxon>Bacteria</taxon>
        <taxon>Bacillati</taxon>
        <taxon>Actinomycetota</taxon>
        <taxon>Actinomycetes</taxon>
        <taxon>Propionibacteriales</taxon>
        <taxon>Nocardioidaceae</taxon>
        <taxon>Nocardioides</taxon>
    </lineage>
</organism>
<feature type="transmembrane region" description="Helical" evidence="1">
    <location>
        <begin position="247"/>
        <end position="268"/>
    </location>
</feature>
<proteinExistence type="predicted"/>
<feature type="transmembrane region" description="Helical" evidence="1">
    <location>
        <begin position="24"/>
        <end position="43"/>
    </location>
</feature>
<feature type="transmembrane region" description="Helical" evidence="1">
    <location>
        <begin position="161"/>
        <end position="180"/>
    </location>
</feature>